<proteinExistence type="predicted"/>
<dbReference type="HOGENOM" id="CLU_2708990_0_0_1"/>
<reference evidence="1" key="2">
    <citation type="submission" date="2018-05" db="EMBL/GenBank/DDBJ databases">
        <title>OmerRS3 (Oryza meridionalis Reference Sequence Version 3).</title>
        <authorList>
            <person name="Zhang J."/>
            <person name="Kudrna D."/>
            <person name="Lee S."/>
            <person name="Talag J."/>
            <person name="Welchert J."/>
            <person name="Wing R.A."/>
        </authorList>
    </citation>
    <scope>NUCLEOTIDE SEQUENCE [LARGE SCALE GENOMIC DNA]</scope>
    <source>
        <strain evidence="1">cv. OR44</strain>
    </source>
</reference>
<dbReference type="AlphaFoldDB" id="A0A0E0E5S2"/>
<evidence type="ECO:0000313" key="2">
    <source>
        <dbReference type="Proteomes" id="UP000008021"/>
    </source>
</evidence>
<keyword evidence="2" id="KW-1185">Reference proteome</keyword>
<name>A0A0E0E5S2_9ORYZ</name>
<organism evidence="1">
    <name type="scientific">Oryza meridionalis</name>
    <dbReference type="NCBI Taxonomy" id="40149"/>
    <lineage>
        <taxon>Eukaryota</taxon>
        <taxon>Viridiplantae</taxon>
        <taxon>Streptophyta</taxon>
        <taxon>Embryophyta</taxon>
        <taxon>Tracheophyta</taxon>
        <taxon>Spermatophyta</taxon>
        <taxon>Magnoliopsida</taxon>
        <taxon>Liliopsida</taxon>
        <taxon>Poales</taxon>
        <taxon>Poaceae</taxon>
        <taxon>BOP clade</taxon>
        <taxon>Oryzoideae</taxon>
        <taxon>Oryzeae</taxon>
        <taxon>Oryzinae</taxon>
        <taxon>Oryza</taxon>
    </lineage>
</organism>
<dbReference type="Proteomes" id="UP000008021">
    <property type="component" value="Chromosome 6"/>
</dbReference>
<sequence>MDPAPAQDAVEMGRQGSSVFTLCPPPVASRSRSLASRDAFAAAATKNRAFPKPTYRTRVLTMAPPPRGLTSPP</sequence>
<reference evidence="1" key="1">
    <citation type="submission" date="2015-04" db="UniProtKB">
        <authorList>
            <consortium name="EnsemblPlants"/>
        </authorList>
    </citation>
    <scope>IDENTIFICATION</scope>
</reference>
<dbReference type="EnsemblPlants" id="OMERI06G26010.1">
    <property type="protein sequence ID" value="OMERI06G26010.1"/>
    <property type="gene ID" value="OMERI06G26010"/>
</dbReference>
<protein>
    <submittedName>
        <fullName evidence="1">Uncharacterized protein</fullName>
    </submittedName>
</protein>
<dbReference type="Gramene" id="OMERI06G26010.1">
    <property type="protein sequence ID" value="OMERI06G26010.1"/>
    <property type="gene ID" value="OMERI06G26010"/>
</dbReference>
<accession>A0A0E0E5S2</accession>
<evidence type="ECO:0000313" key="1">
    <source>
        <dbReference type="EnsemblPlants" id="OMERI06G26010.1"/>
    </source>
</evidence>